<dbReference type="Pfam" id="PF06841">
    <property type="entry name" value="Phage_T4_gp19"/>
    <property type="match status" value="1"/>
</dbReference>
<dbReference type="EMBL" id="RAWE01000099">
    <property type="protein sequence ID" value="RKH00118.1"/>
    <property type="molecule type" value="Genomic_DNA"/>
</dbReference>
<dbReference type="OrthoDB" id="9790161at2"/>
<dbReference type="PANTHER" id="PTHR38009:SF1">
    <property type="entry name" value="CONSERVED HYPOTHETICAL PHAGE TAIL PROTEIN"/>
    <property type="match status" value="1"/>
</dbReference>
<dbReference type="InterPro" id="IPR010667">
    <property type="entry name" value="Phage_T4_Gp19"/>
</dbReference>
<evidence type="ECO:0000313" key="2">
    <source>
        <dbReference type="Proteomes" id="UP000268313"/>
    </source>
</evidence>
<evidence type="ECO:0000313" key="1">
    <source>
        <dbReference type="EMBL" id="RKH00118.1"/>
    </source>
</evidence>
<dbReference type="NCBIfam" id="TIGR02241">
    <property type="entry name" value="conserved hypothetical phage tail region protein"/>
    <property type="match status" value="1"/>
</dbReference>
<accession>A0A3A8JVZ2</accession>
<organism evidence="1 2">
    <name type="scientific">Corallococcus carmarthensis</name>
    <dbReference type="NCBI Taxonomy" id="2316728"/>
    <lineage>
        <taxon>Bacteria</taxon>
        <taxon>Pseudomonadati</taxon>
        <taxon>Myxococcota</taxon>
        <taxon>Myxococcia</taxon>
        <taxon>Myxococcales</taxon>
        <taxon>Cystobacterineae</taxon>
        <taxon>Myxococcaceae</taxon>
        <taxon>Corallococcus</taxon>
    </lineage>
</organism>
<dbReference type="GO" id="GO:0005198">
    <property type="term" value="F:structural molecule activity"/>
    <property type="evidence" value="ECO:0007669"/>
    <property type="project" value="InterPro"/>
</dbReference>
<name>A0A3A8JVZ2_9BACT</name>
<dbReference type="PANTHER" id="PTHR38009">
    <property type="entry name" value="CONSERVED HYPOTHETICAL PHAGE TAIL PROTEIN"/>
    <property type="match status" value="1"/>
</dbReference>
<dbReference type="AlphaFoldDB" id="A0A3A8JVZ2"/>
<keyword evidence="2" id="KW-1185">Reference proteome</keyword>
<gene>
    <name evidence="1" type="ORF">D7X32_24445</name>
</gene>
<reference evidence="2" key="1">
    <citation type="submission" date="2018-09" db="EMBL/GenBank/DDBJ databases">
        <authorList>
            <person name="Livingstone P.G."/>
            <person name="Whitworth D.E."/>
        </authorList>
    </citation>
    <scope>NUCLEOTIDE SEQUENCE [LARGE SCALE GENOMIC DNA]</scope>
    <source>
        <strain evidence="2">CA043D</strain>
    </source>
</reference>
<dbReference type="Proteomes" id="UP000268313">
    <property type="component" value="Unassembled WGS sequence"/>
</dbReference>
<dbReference type="RefSeq" id="WP_120604984.1">
    <property type="nucleotide sequence ID" value="NZ_JABFJX010000094.1"/>
</dbReference>
<comment type="caution">
    <text evidence="1">The sequence shown here is derived from an EMBL/GenBank/DDBJ whole genome shotgun (WGS) entry which is preliminary data.</text>
</comment>
<sequence length="187" mass="20679">MPTPVPANARNPLRTFQFRLRMSTSAAGEYVAGVRTVSGLTVSVGAYETWEGGNNLHRYAQPHKVNWEPLLLEQGLALDDTLERWARAVLEFARTGKAPGEPVKRDLFIDLWDAYAHPTDVPTPGGMEARIRSFHVHNAWVSKFHALPKLDAMAGEVALLSLELTHEGWEPVPRPVLSKPSATIPTP</sequence>
<protein>
    <submittedName>
        <fullName evidence="1">Phage tail protein</fullName>
    </submittedName>
</protein>
<proteinExistence type="predicted"/>
<dbReference type="InterPro" id="IPR011747">
    <property type="entry name" value="CHP02241"/>
</dbReference>